<dbReference type="SMART" id="SM00382">
    <property type="entry name" value="AAA"/>
    <property type="match status" value="1"/>
</dbReference>
<dbReference type="GO" id="GO:0043139">
    <property type="term" value="F:5'-3' DNA helicase activity"/>
    <property type="evidence" value="ECO:0007669"/>
    <property type="project" value="UniProtKB-EC"/>
</dbReference>
<accession>D2PC03</accession>
<dbReference type="InterPro" id="IPR002789">
    <property type="entry name" value="HerA_central"/>
</dbReference>
<comment type="catalytic activity">
    <reaction evidence="2">
        <text>Couples ATP hydrolysis with the unwinding of duplex DNA by translocating in the 3'-5' direction.</text>
        <dbReference type="EC" id="5.6.2.4"/>
    </reaction>
</comment>
<feature type="domain" description="AAA+ ATPase" evidence="6">
    <location>
        <begin position="274"/>
        <end position="575"/>
    </location>
</feature>
<dbReference type="AlphaFoldDB" id="D2PC03"/>
<proteinExistence type="inferred from homology"/>
<dbReference type="PANTHER" id="PTHR42957">
    <property type="entry name" value="HELICASE MJ1565-RELATED"/>
    <property type="match status" value="1"/>
</dbReference>
<dbReference type="InterPro" id="IPR003593">
    <property type="entry name" value="AAA+_ATPase"/>
</dbReference>
<comment type="catalytic activity">
    <reaction evidence="4">
        <text>ATP + H2O = ADP + phosphate + H(+)</text>
        <dbReference type="Rhea" id="RHEA:13065"/>
        <dbReference type="ChEBI" id="CHEBI:15377"/>
        <dbReference type="ChEBI" id="CHEBI:15378"/>
        <dbReference type="ChEBI" id="CHEBI:30616"/>
        <dbReference type="ChEBI" id="CHEBI:43474"/>
        <dbReference type="ChEBI" id="CHEBI:456216"/>
        <dbReference type="EC" id="5.6.2.4"/>
    </reaction>
</comment>
<evidence type="ECO:0000256" key="4">
    <source>
        <dbReference type="ARBA" id="ARBA00048988"/>
    </source>
</evidence>
<protein>
    <submittedName>
        <fullName evidence="7">AAA ATPase</fullName>
    </submittedName>
</protein>
<organism evidence="7 8">
    <name type="scientific">Saccharolobus islandicus (strain L.D.8.5 / Lassen #2)</name>
    <name type="common">Sulfolobus islandicus</name>
    <dbReference type="NCBI Taxonomy" id="425944"/>
    <lineage>
        <taxon>Archaea</taxon>
        <taxon>Thermoproteota</taxon>
        <taxon>Thermoprotei</taxon>
        <taxon>Sulfolobales</taxon>
        <taxon>Sulfolobaceae</taxon>
        <taxon>Saccharolobus</taxon>
    </lineage>
</organism>
<dbReference type="GO" id="GO:0043138">
    <property type="term" value="F:3'-5' DNA helicase activity"/>
    <property type="evidence" value="ECO:0007669"/>
    <property type="project" value="UniProtKB-EC"/>
</dbReference>
<evidence type="ECO:0000256" key="3">
    <source>
        <dbReference type="ARBA" id="ARBA00048954"/>
    </source>
</evidence>
<evidence type="ECO:0000256" key="2">
    <source>
        <dbReference type="ARBA" id="ARBA00034617"/>
    </source>
</evidence>
<dbReference type="CDD" id="cd01127">
    <property type="entry name" value="TrwB_TraG_TraD_VirD4"/>
    <property type="match status" value="1"/>
</dbReference>
<evidence type="ECO:0000256" key="1">
    <source>
        <dbReference type="ARBA" id="ARBA00007816"/>
    </source>
</evidence>
<dbReference type="RefSeq" id="WP_012952894.1">
    <property type="nucleotide sequence ID" value="NC_013769.1"/>
</dbReference>
<dbReference type="Gene3D" id="3.40.50.300">
    <property type="entry name" value="P-loop containing nucleotide triphosphate hydrolases"/>
    <property type="match status" value="2"/>
</dbReference>
<sequence length="1005" mass="114519">MELYKVRLKSGVDYQKLKATELFGNVFELIFIKKSKNEMDFYVRTAAKEEILRQYFVLLKAEEVLVPGFVGVLKLKKESDFYANLEYSNLLNLVTSLEEGEQIRIWVVLEPRLNDLFIKKADKLKLQAQKAMIGKRKKELLANILESYAKDNLYLLDIKIFSNQKSRLKVLFEYAKQLIHTQSRKLRMEIKKAKKFKDKQPKIGAWEVIAKYKVRLWIDEDKLNENLPLPSPTQVPIPMNIGVALPYFKLERKDIYLGDDILYGEKVYLDWTDFQRHAIIYGSTGSGKSNTLEILAQELAKYGVVIFLDPNSQSARKLSQIANYYFTITKDRPNFGINILELPHIFQDKEKNIDYQISKVLQLFDKLLNLVDTAVNVRYILQVLLRQMYRVSDTITFRDVYDSVIALQQGTLDLDVNDETFEHEKELLQQMQAQSFMSILSRLKLLVDNNIFKIVTSETTIDWDKLVNETKKGLIVFDVGKSAGNEVSEMMQMIITLSLFNYVFLRDALGKEKVPIFLIIDEAQNVAHFDFINEVLAEARKYGLHLILATQSFVRLQALAGENNARAINANTNVKLLMRLTEGSDISQLAKSVGADQEIVEALPKLSIGQAFLFLLGKTGEFTVPKLVQIRRSELEDKEKEPTRGFEPKGVSKGLTKEAINPALALLKEPPDVLGQLILYAAFEKGEYGITITDLIAQLGVKRETALAKLAELEKLGAVQIEQKGRSKIVKYAKGLFRLKGIVENEEGKKVALRVLRKYLKEGYIIALGRQEGDIRPDFIALTYDKTTLRPNYSNIIIIEIESPNEVVVHPEQVRKNMQKYLSLDERTKSVIKEIHVWTSEESFSKLKEIYDNFLADNSIPAEYKQKVKIFSVKLKQKLEQKAPETKNKAEETGELTQKPESKAENKVITAAQGAAANNVTNSKVGSLTKIMLGNIEVLVIQEDKELSVIEFNGNKYVIKKKDLEDFIKRKDEIKTITLSRDILGIKLSAILADGGTLTALVKQT</sequence>
<evidence type="ECO:0000313" key="7">
    <source>
        <dbReference type="EMBL" id="ADB87223.1"/>
    </source>
</evidence>
<name>D2PC03_SACI9</name>
<dbReference type="InterPro" id="IPR027417">
    <property type="entry name" value="P-loop_NTPase"/>
</dbReference>
<dbReference type="HOGENOM" id="CLU_300094_0_0_2"/>
<evidence type="ECO:0000259" key="6">
    <source>
        <dbReference type="SMART" id="SM00382"/>
    </source>
</evidence>
<dbReference type="Proteomes" id="UP000001404">
    <property type="component" value="Chromosome"/>
</dbReference>
<gene>
    <name evidence="7" type="ordered locus">LD85_1556</name>
</gene>
<dbReference type="InterPro" id="IPR032689">
    <property type="entry name" value="TraG-D_C"/>
</dbReference>
<dbReference type="InterPro" id="IPR008571">
    <property type="entry name" value="HerA-like"/>
</dbReference>
<dbReference type="Pfam" id="PF01935">
    <property type="entry name" value="DUF87"/>
    <property type="match status" value="1"/>
</dbReference>
<evidence type="ECO:0000313" key="8">
    <source>
        <dbReference type="Proteomes" id="UP000001404"/>
    </source>
</evidence>
<reference evidence="8" key="1">
    <citation type="journal article" date="2009" name="Proc. Natl. Acad. Sci. U.S.A.">
        <title>Biogeography of the Sulfolobus islandicus pan-genome.</title>
        <authorList>
            <person name="Reno M.L."/>
            <person name="Held N.L."/>
            <person name="Fields C.J."/>
            <person name="Burke P.V."/>
            <person name="Whitaker R.J."/>
        </authorList>
    </citation>
    <scope>NUCLEOTIDE SEQUENCE [LARGE SCALE GENOMIC DNA]</scope>
    <source>
        <strain evidence="8">L.D.8.5 / Lassen #2</strain>
    </source>
</reference>
<dbReference type="PANTHER" id="PTHR42957:SF1">
    <property type="entry name" value="HELICASE MJ1565-RELATED"/>
    <property type="match status" value="1"/>
</dbReference>
<dbReference type="EMBL" id="CP001731">
    <property type="protein sequence ID" value="ADB87223.1"/>
    <property type="molecule type" value="Genomic_DNA"/>
</dbReference>
<evidence type="ECO:0000256" key="5">
    <source>
        <dbReference type="SAM" id="MobiDB-lite"/>
    </source>
</evidence>
<comment type="catalytic activity">
    <reaction evidence="3">
        <text>ATP + H2O = ADP + phosphate + H(+)</text>
        <dbReference type="Rhea" id="RHEA:13065"/>
        <dbReference type="ChEBI" id="CHEBI:15377"/>
        <dbReference type="ChEBI" id="CHEBI:15378"/>
        <dbReference type="ChEBI" id="CHEBI:30616"/>
        <dbReference type="ChEBI" id="CHEBI:43474"/>
        <dbReference type="ChEBI" id="CHEBI:456216"/>
        <dbReference type="EC" id="5.6.2.3"/>
    </reaction>
</comment>
<comment type="similarity">
    <text evidence="1">Belongs to the HerA family.</text>
</comment>
<dbReference type="KEGG" id="sii:LD85_1556"/>
<feature type="region of interest" description="Disordered" evidence="5">
    <location>
        <begin position="882"/>
        <end position="904"/>
    </location>
</feature>
<dbReference type="Pfam" id="PF12696">
    <property type="entry name" value="TraG-D_C"/>
    <property type="match status" value="1"/>
</dbReference>
<dbReference type="SUPFAM" id="SSF52540">
    <property type="entry name" value="P-loop containing nucleoside triphosphate hydrolases"/>
    <property type="match status" value="1"/>
</dbReference>